<gene>
    <name evidence="1" type="ORF">MYCIT1_LOCUS24339</name>
</gene>
<dbReference type="AlphaFoldDB" id="A0AAD2HJ40"/>
<keyword evidence="2" id="KW-1185">Reference proteome</keyword>
<reference evidence="1" key="1">
    <citation type="submission" date="2023-11" db="EMBL/GenBank/DDBJ databases">
        <authorList>
            <person name="De Vega J J."/>
            <person name="De Vega J J."/>
        </authorList>
    </citation>
    <scope>NUCLEOTIDE SEQUENCE</scope>
</reference>
<protein>
    <submittedName>
        <fullName evidence="1">Uncharacterized protein</fullName>
    </submittedName>
</protein>
<evidence type="ECO:0000313" key="2">
    <source>
        <dbReference type="Proteomes" id="UP001295794"/>
    </source>
</evidence>
<sequence length="76" mass="8044">MMGLLCLCDIKSLSRSSSLHCPTDPRRTMQFIYNLLLVLAIATLGLGAQAAIVNVPRQPQGLAESCPKCGVPAMSA</sequence>
<dbReference type="Proteomes" id="UP001295794">
    <property type="component" value="Unassembled WGS sequence"/>
</dbReference>
<proteinExistence type="predicted"/>
<dbReference type="EMBL" id="CAVNYO010000405">
    <property type="protein sequence ID" value="CAK5276225.1"/>
    <property type="molecule type" value="Genomic_DNA"/>
</dbReference>
<accession>A0AAD2HJ40</accession>
<organism evidence="1 2">
    <name type="scientific">Mycena citricolor</name>
    <dbReference type="NCBI Taxonomy" id="2018698"/>
    <lineage>
        <taxon>Eukaryota</taxon>
        <taxon>Fungi</taxon>
        <taxon>Dikarya</taxon>
        <taxon>Basidiomycota</taxon>
        <taxon>Agaricomycotina</taxon>
        <taxon>Agaricomycetes</taxon>
        <taxon>Agaricomycetidae</taxon>
        <taxon>Agaricales</taxon>
        <taxon>Marasmiineae</taxon>
        <taxon>Mycenaceae</taxon>
        <taxon>Mycena</taxon>
    </lineage>
</organism>
<name>A0AAD2HJ40_9AGAR</name>
<evidence type="ECO:0000313" key="1">
    <source>
        <dbReference type="EMBL" id="CAK5276225.1"/>
    </source>
</evidence>
<comment type="caution">
    <text evidence="1">The sequence shown here is derived from an EMBL/GenBank/DDBJ whole genome shotgun (WGS) entry which is preliminary data.</text>
</comment>